<dbReference type="NCBIfam" id="NF005255">
    <property type="entry name" value="PRK06762.2-2"/>
    <property type="match status" value="1"/>
</dbReference>
<evidence type="ECO:0000313" key="2">
    <source>
        <dbReference type="Proteomes" id="UP000288024"/>
    </source>
</evidence>
<dbReference type="Pfam" id="PF13671">
    <property type="entry name" value="AAA_33"/>
    <property type="match status" value="1"/>
</dbReference>
<organism evidence="1 2">
    <name type="scientific">Niallia taxi</name>
    <dbReference type="NCBI Taxonomy" id="2499688"/>
    <lineage>
        <taxon>Bacteria</taxon>
        <taxon>Bacillati</taxon>
        <taxon>Bacillota</taxon>
        <taxon>Bacilli</taxon>
        <taxon>Bacillales</taxon>
        <taxon>Bacillaceae</taxon>
        <taxon>Niallia</taxon>
    </lineage>
</organism>
<dbReference type="GeneID" id="87617187"/>
<dbReference type="AlphaFoldDB" id="A0A3S2TT43"/>
<dbReference type="Proteomes" id="UP000288024">
    <property type="component" value="Unassembled WGS sequence"/>
</dbReference>
<comment type="caution">
    <text evidence="1">The sequence shown here is derived from an EMBL/GenBank/DDBJ whole genome shotgun (WGS) entry which is preliminary data.</text>
</comment>
<dbReference type="Gene3D" id="3.40.50.300">
    <property type="entry name" value="P-loop containing nucleotide triphosphate hydrolases"/>
    <property type="match status" value="1"/>
</dbReference>
<protein>
    <recommendedName>
        <fullName evidence="3">Kinase</fullName>
    </recommendedName>
</protein>
<proteinExistence type="predicted"/>
<dbReference type="SUPFAM" id="SSF52540">
    <property type="entry name" value="P-loop containing nucleoside triphosphate hydrolases"/>
    <property type="match status" value="1"/>
</dbReference>
<keyword evidence="2" id="KW-1185">Reference proteome</keyword>
<dbReference type="InterPro" id="IPR027417">
    <property type="entry name" value="P-loop_NTPase"/>
</dbReference>
<dbReference type="NCBIfam" id="NF005253">
    <property type="entry name" value="PRK06762.1-4"/>
    <property type="match status" value="1"/>
</dbReference>
<dbReference type="EMBL" id="RZTZ01000007">
    <property type="protein sequence ID" value="RVT60280.1"/>
    <property type="molecule type" value="Genomic_DNA"/>
</dbReference>
<evidence type="ECO:0008006" key="3">
    <source>
        <dbReference type="Google" id="ProtNLM"/>
    </source>
</evidence>
<name>A0A3S2TT43_9BACI</name>
<sequence>MTISNTKSKLIILRGNSGSGKTTIAKSLQDHFGAGTLLVSQDTIRRDILKVQDRDGNLSIDLIRQVAEYGKGKCEYVIVEGILYNKRYGGMLSDLIDFYEGRAFSYYFDLTFEETVKRHNTRSKKTEFGEDALRSWWISEDYLGVDGECKFTNDMTRTEIMELILTQLKE</sequence>
<accession>A0A3S2TT43</accession>
<reference evidence="1 2" key="1">
    <citation type="submission" date="2019-01" db="EMBL/GenBank/DDBJ databases">
        <title>Bacillus sp. M5HDSG1-1, whole genome shotgun sequence.</title>
        <authorList>
            <person name="Tuo L."/>
        </authorList>
    </citation>
    <scope>NUCLEOTIDE SEQUENCE [LARGE SCALE GENOMIC DNA]</scope>
    <source>
        <strain evidence="1 2">M5HDSG1-1</strain>
    </source>
</reference>
<gene>
    <name evidence="1" type="ORF">EM808_17735</name>
</gene>
<dbReference type="NCBIfam" id="NF005251">
    <property type="entry name" value="PRK06762.1-1"/>
    <property type="match status" value="1"/>
</dbReference>
<dbReference type="RefSeq" id="WP_127739533.1">
    <property type="nucleotide sequence ID" value="NZ_CAJCKN010000057.1"/>
</dbReference>
<evidence type="ECO:0000313" key="1">
    <source>
        <dbReference type="EMBL" id="RVT60280.1"/>
    </source>
</evidence>